<evidence type="ECO:0000313" key="3">
    <source>
        <dbReference type="Proteomes" id="UP001213979"/>
    </source>
</evidence>
<comment type="caution">
    <text evidence="2">The sequence shown here is derived from an EMBL/GenBank/DDBJ whole genome shotgun (WGS) entry which is preliminary data.</text>
</comment>
<dbReference type="RefSeq" id="WP_066145840.1">
    <property type="nucleotide sequence ID" value="NZ_JACIDF010000002.1"/>
</dbReference>
<proteinExistence type="predicted"/>
<evidence type="ECO:0000313" key="4">
    <source>
        <dbReference type="Proteomes" id="UP001339962"/>
    </source>
</evidence>
<name>A0ABD5IRA9_9BACL</name>
<keyword evidence="3" id="KW-1185">Reference proteome</keyword>
<dbReference type="AlphaFoldDB" id="A0ABD5IRA9"/>
<reference evidence="1 3" key="1">
    <citation type="submission" date="2023-01" db="EMBL/GenBank/DDBJ databases">
        <title>Genome-based reclassification of Anoxybacillus geothermalis as a later heterotypic synonym of Anoxybacillus rupiensis.</title>
        <authorList>
            <person name="Inan Bektas K."/>
            <person name="Canakci S."/>
            <person name="Belduz A.A."/>
            <person name="Guler H.H."/>
        </authorList>
    </citation>
    <scope>NUCLEOTIDE SEQUENCE [LARGE SCALE GENOMIC DNA]</scope>
    <source>
        <strain evidence="1 3">DSM 17127</strain>
    </source>
</reference>
<organism evidence="2 4">
    <name type="scientific">Anoxybacteroides rupiense</name>
    <dbReference type="NCBI Taxonomy" id="311460"/>
    <lineage>
        <taxon>Bacteria</taxon>
        <taxon>Bacillati</taxon>
        <taxon>Bacillota</taxon>
        <taxon>Bacilli</taxon>
        <taxon>Bacillales</taxon>
        <taxon>Anoxybacillaceae</taxon>
        <taxon>Anoxybacteroides</taxon>
    </lineage>
</organism>
<gene>
    <name evidence="2" type="ORF">P9850_02945</name>
    <name evidence="1" type="ORF">PNH38_01645</name>
</gene>
<evidence type="ECO:0000313" key="2">
    <source>
        <dbReference type="EMBL" id="MED5050827.1"/>
    </source>
</evidence>
<sequence>MIKRYALSPFEQINSTILDQDEEWVIVSQLPNLISSYETLFELEQPTTTTSLFSDYGFLSANGRFYLFASLVTAFSIVDGDPLEIDMFLLQLEEYMIAQESTGTIIYWIDGQYEELLVKNAAVYHVVIHIFDLDKMGKND</sequence>
<protein>
    <submittedName>
        <fullName evidence="2">Uncharacterized protein</fullName>
    </submittedName>
</protein>
<dbReference type="Proteomes" id="UP001339962">
    <property type="component" value="Unassembled WGS sequence"/>
</dbReference>
<reference evidence="2 4" key="2">
    <citation type="submission" date="2023-03" db="EMBL/GenBank/DDBJ databases">
        <title>Bacillus Genome Sequencing.</title>
        <authorList>
            <person name="Dunlap C."/>
        </authorList>
    </citation>
    <scope>NUCLEOTIDE SEQUENCE [LARGE SCALE GENOMIC DNA]</scope>
    <source>
        <strain evidence="2 4">NRS-38</strain>
    </source>
</reference>
<accession>A0ABD5IRA9</accession>
<dbReference type="EMBL" id="JAQOTG010000001">
    <property type="protein sequence ID" value="MDE8562581.1"/>
    <property type="molecule type" value="Genomic_DNA"/>
</dbReference>
<dbReference type="EMBL" id="JARTLI010000004">
    <property type="protein sequence ID" value="MED5050827.1"/>
    <property type="molecule type" value="Genomic_DNA"/>
</dbReference>
<dbReference type="Proteomes" id="UP001213979">
    <property type="component" value="Unassembled WGS sequence"/>
</dbReference>
<evidence type="ECO:0000313" key="1">
    <source>
        <dbReference type="EMBL" id="MDE8562581.1"/>
    </source>
</evidence>